<protein>
    <recommendedName>
        <fullName evidence="1">Integrase zinc-binding domain-containing protein</fullName>
    </recommendedName>
</protein>
<dbReference type="Gene3D" id="1.10.340.70">
    <property type="match status" value="1"/>
</dbReference>
<sequence length="109" mass="12722">MKFKDRTMIKTILHECHDIVVSGHLSEDRTQERVKTCSWWPNWRNNVSEYFQTCDGCQEANRATSRKFGMMIQIKEQKSPSKIAHMDWVTTLSPGGDRSFNVFPGQVDR</sequence>
<name>A0A9Q3ELZ3_9BASI</name>
<dbReference type="Proteomes" id="UP000765509">
    <property type="component" value="Unassembled WGS sequence"/>
</dbReference>
<evidence type="ECO:0000313" key="3">
    <source>
        <dbReference type="Proteomes" id="UP000765509"/>
    </source>
</evidence>
<evidence type="ECO:0000313" key="2">
    <source>
        <dbReference type="EMBL" id="MBW0525570.1"/>
    </source>
</evidence>
<dbReference type="AlphaFoldDB" id="A0A9Q3ELZ3"/>
<dbReference type="Pfam" id="PF17921">
    <property type="entry name" value="Integrase_H2C2"/>
    <property type="match status" value="1"/>
</dbReference>
<keyword evidence="3" id="KW-1185">Reference proteome</keyword>
<organism evidence="2 3">
    <name type="scientific">Austropuccinia psidii MF-1</name>
    <dbReference type="NCBI Taxonomy" id="1389203"/>
    <lineage>
        <taxon>Eukaryota</taxon>
        <taxon>Fungi</taxon>
        <taxon>Dikarya</taxon>
        <taxon>Basidiomycota</taxon>
        <taxon>Pucciniomycotina</taxon>
        <taxon>Pucciniomycetes</taxon>
        <taxon>Pucciniales</taxon>
        <taxon>Sphaerophragmiaceae</taxon>
        <taxon>Austropuccinia</taxon>
    </lineage>
</organism>
<proteinExistence type="predicted"/>
<dbReference type="InterPro" id="IPR041588">
    <property type="entry name" value="Integrase_H2C2"/>
</dbReference>
<gene>
    <name evidence="2" type="ORF">O181_065285</name>
</gene>
<reference evidence="2" key="1">
    <citation type="submission" date="2021-03" db="EMBL/GenBank/DDBJ databases">
        <title>Draft genome sequence of rust myrtle Austropuccinia psidii MF-1, a brazilian biotype.</title>
        <authorList>
            <person name="Quecine M.C."/>
            <person name="Pachon D.M.R."/>
            <person name="Bonatelli M.L."/>
            <person name="Correr F.H."/>
            <person name="Franceschini L.M."/>
            <person name="Leite T.F."/>
            <person name="Margarido G.R.A."/>
            <person name="Almeida C.A."/>
            <person name="Ferrarezi J.A."/>
            <person name="Labate C.A."/>
        </authorList>
    </citation>
    <scope>NUCLEOTIDE SEQUENCE</scope>
    <source>
        <strain evidence="2">MF-1</strain>
    </source>
</reference>
<evidence type="ECO:0000259" key="1">
    <source>
        <dbReference type="Pfam" id="PF17921"/>
    </source>
</evidence>
<feature type="domain" description="Integrase zinc-binding" evidence="1">
    <location>
        <begin position="5"/>
        <end position="62"/>
    </location>
</feature>
<comment type="caution">
    <text evidence="2">The sequence shown here is derived from an EMBL/GenBank/DDBJ whole genome shotgun (WGS) entry which is preliminary data.</text>
</comment>
<accession>A0A9Q3ELZ3</accession>
<dbReference type="EMBL" id="AVOT02031910">
    <property type="protein sequence ID" value="MBW0525570.1"/>
    <property type="molecule type" value="Genomic_DNA"/>
</dbReference>